<protein>
    <submittedName>
        <fullName evidence="5">Helix-turn-helix domain-containing protein</fullName>
    </submittedName>
</protein>
<dbReference type="InterPro" id="IPR012318">
    <property type="entry name" value="HTH_CRP"/>
</dbReference>
<dbReference type="Gene3D" id="2.60.120.10">
    <property type="entry name" value="Jelly Rolls"/>
    <property type="match status" value="1"/>
</dbReference>
<accession>A0AAW4FRB7</accession>
<evidence type="ECO:0000313" key="6">
    <source>
        <dbReference type="Proteomes" id="UP000744980"/>
    </source>
</evidence>
<evidence type="ECO:0000256" key="2">
    <source>
        <dbReference type="ARBA" id="ARBA00023125"/>
    </source>
</evidence>
<proteinExistence type="predicted"/>
<evidence type="ECO:0000256" key="1">
    <source>
        <dbReference type="ARBA" id="ARBA00023015"/>
    </source>
</evidence>
<dbReference type="PROSITE" id="PS51063">
    <property type="entry name" value="HTH_CRP_2"/>
    <property type="match status" value="1"/>
</dbReference>
<dbReference type="GO" id="GO:0003677">
    <property type="term" value="F:DNA binding"/>
    <property type="evidence" value="ECO:0007669"/>
    <property type="project" value="UniProtKB-KW"/>
</dbReference>
<dbReference type="CDD" id="cd00038">
    <property type="entry name" value="CAP_ED"/>
    <property type="match status" value="1"/>
</dbReference>
<sequence>MVGQLGAFIGSSRFRELSSFDTDQQRSELSVARKRVFPAGSILFEPEGRSCVLFFISGWCVSRKILANGTRIVIDFMLRGDMLWTLSSEMTQETIQALSDVAVYEFAVPPGTGGPNLSQRIQQNFVHEMLKRQVRMTERLANIARRDALERTGHLLLELAVRAGKPDRPGFDGFDCPLTQSDIGDAVGLSTVHINRVLKEMRLKGLLSFRNGIVEFLDRRRLAELVDFDPGYLSTNPG</sequence>
<dbReference type="Proteomes" id="UP000744980">
    <property type="component" value="Unassembled WGS sequence"/>
</dbReference>
<dbReference type="InterPro" id="IPR018490">
    <property type="entry name" value="cNMP-bd_dom_sf"/>
</dbReference>
<dbReference type="EMBL" id="WXFA01000019">
    <property type="protein sequence ID" value="MBM3093829.1"/>
    <property type="molecule type" value="Genomic_DNA"/>
</dbReference>
<comment type="caution">
    <text evidence="5">The sequence shown here is derived from an EMBL/GenBank/DDBJ whole genome shotgun (WGS) entry which is preliminary data.</text>
</comment>
<organism evidence="5 6">
    <name type="scientific">Ensifer canadensis</name>
    <dbReference type="NCBI Taxonomy" id="555315"/>
    <lineage>
        <taxon>Bacteria</taxon>
        <taxon>Pseudomonadati</taxon>
        <taxon>Pseudomonadota</taxon>
        <taxon>Alphaproteobacteria</taxon>
        <taxon>Hyphomicrobiales</taxon>
        <taxon>Rhizobiaceae</taxon>
        <taxon>Sinorhizobium/Ensifer group</taxon>
        <taxon>Ensifer</taxon>
    </lineage>
</organism>
<dbReference type="InterPro" id="IPR014710">
    <property type="entry name" value="RmlC-like_jellyroll"/>
</dbReference>
<keyword evidence="6" id="KW-1185">Reference proteome</keyword>
<evidence type="ECO:0000259" key="4">
    <source>
        <dbReference type="PROSITE" id="PS51063"/>
    </source>
</evidence>
<evidence type="ECO:0000256" key="3">
    <source>
        <dbReference type="ARBA" id="ARBA00023163"/>
    </source>
</evidence>
<dbReference type="SUPFAM" id="SSF46785">
    <property type="entry name" value="Winged helix' DNA-binding domain"/>
    <property type="match status" value="1"/>
</dbReference>
<name>A0AAW4FRB7_9HYPH</name>
<reference evidence="5 6" key="1">
    <citation type="submission" date="2020-01" db="EMBL/GenBank/DDBJ databases">
        <title>Draft genome assembly of Ensifer adhaerens T173.</title>
        <authorList>
            <person name="Craig J.E."/>
            <person name="Stinchcombe J.R."/>
        </authorList>
    </citation>
    <scope>NUCLEOTIDE SEQUENCE [LARGE SCALE GENOMIC DNA]</scope>
    <source>
        <strain evidence="5 6">T173</strain>
    </source>
</reference>
<evidence type="ECO:0000313" key="5">
    <source>
        <dbReference type="EMBL" id="MBM3093829.1"/>
    </source>
</evidence>
<gene>
    <name evidence="5" type="ORF">GFB56_24010</name>
</gene>
<dbReference type="InterPro" id="IPR036390">
    <property type="entry name" value="WH_DNA-bd_sf"/>
</dbReference>
<keyword evidence="3" id="KW-0804">Transcription</keyword>
<feature type="domain" description="HTH crp-type" evidence="4">
    <location>
        <begin position="146"/>
        <end position="220"/>
    </location>
</feature>
<keyword evidence="2" id="KW-0238">DNA-binding</keyword>
<dbReference type="SUPFAM" id="SSF51206">
    <property type="entry name" value="cAMP-binding domain-like"/>
    <property type="match status" value="1"/>
</dbReference>
<keyword evidence="1" id="KW-0805">Transcription regulation</keyword>
<dbReference type="InterPro" id="IPR000595">
    <property type="entry name" value="cNMP-bd_dom"/>
</dbReference>
<dbReference type="AlphaFoldDB" id="A0AAW4FRB7"/>
<dbReference type="GO" id="GO:0006355">
    <property type="term" value="P:regulation of DNA-templated transcription"/>
    <property type="evidence" value="ECO:0007669"/>
    <property type="project" value="InterPro"/>
</dbReference>
<dbReference type="Pfam" id="PF13545">
    <property type="entry name" value="HTH_Crp_2"/>
    <property type="match status" value="1"/>
</dbReference>